<sequence length="431" mass="46060">MHPSARISAAIEILEDLETRRRPASDALKDWGLSHRFAGSKDRAAIASLVYDALRRRAGARYLMQSEAPRAEMIGALALARDMTADEVESHFSGVGHAPAPLTDEERAHLRAKNLADAPDWVLGDYPEWLAPHFARAFGDEAVAEGRALAARAPLDLRVNALKATRPEMLAELAHLGAQTCRFAPFGLRIAQGAAGRGAALDAEPAYARGMVEIQDEGSQVAAALCRAAPGEKVLDLCAGGGGKTLALAAAMDNQGELFATDSDGRRLTPIFSRLERAGVKNVTVRAPRGKADPVADLEGACDLVVIDAPCTGVGTWRRNPDAKWRTRPGALEQRQAGQDEVLRRGARHVRPGGRLVYVTCSLLREENEDRLAAFLGENADFSCENAAETLSRAGLEGLDGAASPHGPGLRLTPARHDVDGFFVALLQRNG</sequence>
<evidence type="ECO:0000256" key="4">
    <source>
        <dbReference type="ARBA" id="ARBA00022884"/>
    </source>
</evidence>
<evidence type="ECO:0000313" key="7">
    <source>
        <dbReference type="EMBL" id="SNB70719.1"/>
    </source>
</evidence>
<feature type="binding site" evidence="5">
    <location>
        <position position="262"/>
    </location>
    <ligand>
        <name>S-adenosyl-L-methionine</name>
        <dbReference type="ChEBI" id="CHEBI:59789"/>
    </ligand>
</feature>
<dbReference type="PANTHER" id="PTHR22807:SF53">
    <property type="entry name" value="RIBOSOMAL RNA SMALL SUBUNIT METHYLTRANSFERASE B-RELATED"/>
    <property type="match status" value="1"/>
</dbReference>
<dbReference type="RefSeq" id="WP_088520489.1">
    <property type="nucleotide sequence ID" value="NZ_FYDG01000004.1"/>
</dbReference>
<dbReference type="GO" id="GO:0001510">
    <property type="term" value="P:RNA methylation"/>
    <property type="evidence" value="ECO:0007669"/>
    <property type="project" value="InterPro"/>
</dbReference>
<keyword evidence="8" id="KW-1185">Reference proteome</keyword>
<feature type="active site" description="Nucleophile" evidence="5">
    <location>
        <position position="361"/>
    </location>
</feature>
<dbReference type="PRINTS" id="PR02008">
    <property type="entry name" value="RCMTFAMILY"/>
</dbReference>
<evidence type="ECO:0000256" key="5">
    <source>
        <dbReference type="PROSITE-ProRule" id="PRU01023"/>
    </source>
</evidence>
<dbReference type="GO" id="GO:0003723">
    <property type="term" value="F:RNA binding"/>
    <property type="evidence" value="ECO:0007669"/>
    <property type="project" value="UniProtKB-UniRule"/>
</dbReference>
<dbReference type="EMBL" id="FYDG01000004">
    <property type="protein sequence ID" value="SNB70719.1"/>
    <property type="molecule type" value="Genomic_DNA"/>
</dbReference>
<dbReference type="InterPro" id="IPR054728">
    <property type="entry name" value="RsmB-like_ferredoxin"/>
</dbReference>
<proteinExistence type="inferred from homology"/>
<evidence type="ECO:0000256" key="2">
    <source>
        <dbReference type="ARBA" id="ARBA00022679"/>
    </source>
</evidence>
<evidence type="ECO:0000256" key="1">
    <source>
        <dbReference type="ARBA" id="ARBA00022603"/>
    </source>
</evidence>
<dbReference type="Pfam" id="PF22458">
    <property type="entry name" value="RsmF-B_ferredox"/>
    <property type="match status" value="1"/>
</dbReference>
<dbReference type="InterPro" id="IPR029063">
    <property type="entry name" value="SAM-dependent_MTases_sf"/>
</dbReference>
<accession>A0A212REG1</accession>
<dbReference type="SUPFAM" id="SSF53335">
    <property type="entry name" value="S-adenosyl-L-methionine-dependent methyltransferases"/>
    <property type="match status" value="1"/>
</dbReference>
<reference evidence="8" key="1">
    <citation type="submission" date="2017-06" db="EMBL/GenBank/DDBJ databases">
        <authorList>
            <person name="Varghese N."/>
            <person name="Submissions S."/>
        </authorList>
    </citation>
    <scope>NUCLEOTIDE SEQUENCE [LARGE SCALE GENOMIC DNA]</scope>
    <source>
        <strain evidence="8">DSM 137</strain>
    </source>
</reference>
<dbReference type="Pfam" id="PF01189">
    <property type="entry name" value="Methyltr_RsmB-F"/>
    <property type="match status" value="1"/>
</dbReference>
<dbReference type="Proteomes" id="UP000198418">
    <property type="component" value="Unassembled WGS sequence"/>
</dbReference>
<evidence type="ECO:0000256" key="3">
    <source>
        <dbReference type="ARBA" id="ARBA00022691"/>
    </source>
</evidence>
<dbReference type="OrthoDB" id="9810297at2"/>
<keyword evidence="2 5" id="KW-0808">Transferase</keyword>
<evidence type="ECO:0000259" key="6">
    <source>
        <dbReference type="PROSITE" id="PS51686"/>
    </source>
</evidence>
<dbReference type="InterPro" id="IPR023267">
    <property type="entry name" value="RCMT"/>
</dbReference>
<evidence type="ECO:0000313" key="8">
    <source>
        <dbReference type="Proteomes" id="UP000198418"/>
    </source>
</evidence>
<dbReference type="PROSITE" id="PS51686">
    <property type="entry name" value="SAM_MT_RSMB_NOP"/>
    <property type="match status" value="1"/>
</dbReference>
<dbReference type="InterPro" id="IPR049560">
    <property type="entry name" value="MeTrfase_RsmB-F_NOP2_cat"/>
</dbReference>
<comment type="caution">
    <text evidence="5">Lacks conserved residue(s) required for the propagation of feature annotation.</text>
</comment>
<organism evidence="7 8">
    <name type="scientific">Rhodoblastus acidophilus</name>
    <name type="common">Rhodopseudomonas acidophila</name>
    <dbReference type="NCBI Taxonomy" id="1074"/>
    <lineage>
        <taxon>Bacteria</taxon>
        <taxon>Pseudomonadati</taxon>
        <taxon>Pseudomonadota</taxon>
        <taxon>Alphaproteobacteria</taxon>
        <taxon>Hyphomicrobiales</taxon>
        <taxon>Rhodoblastaceae</taxon>
        <taxon>Rhodoblastus</taxon>
    </lineage>
</organism>
<comment type="similarity">
    <text evidence="5">Belongs to the class I-like SAM-binding methyltransferase superfamily. RsmB/NOP family.</text>
</comment>
<feature type="domain" description="SAM-dependent MTase RsmB/NOP-type" evidence="6">
    <location>
        <begin position="145"/>
        <end position="430"/>
    </location>
</feature>
<dbReference type="CDD" id="cd02440">
    <property type="entry name" value="AdoMet_MTases"/>
    <property type="match status" value="1"/>
</dbReference>
<dbReference type="InterPro" id="IPR001678">
    <property type="entry name" value="MeTrfase_RsmB-F_NOP2_dom"/>
</dbReference>
<dbReference type="Gene3D" id="3.30.70.1170">
    <property type="entry name" value="Sun protein, domain 3"/>
    <property type="match status" value="1"/>
</dbReference>
<dbReference type="PANTHER" id="PTHR22807">
    <property type="entry name" value="NOP2 YEAST -RELATED NOL1/NOP2/FMU SUN DOMAIN-CONTAINING"/>
    <property type="match status" value="1"/>
</dbReference>
<keyword evidence="1 5" id="KW-0489">Methyltransferase</keyword>
<keyword evidence="4 5" id="KW-0694">RNA-binding</keyword>
<gene>
    <name evidence="7" type="ORF">SAMN06265338_10410</name>
</gene>
<dbReference type="AlphaFoldDB" id="A0A212REG1"/>
<protein>
    <submittedName>
        <fullName evidence="7">16S rRNA (Cytosine967-C5)-methyltransferase</fullName>
    </submittedName>
</protein>
<keyword evidence="3 5" id="KW-0949">S-adenosyl-L-methionine</keyword>
<name>A0A212REG1_RHOAC</name>
<dbReference type="GO" id="GO:0008173">
    <property type="term" value="F:RNA methyltransferase activity"/>
    <property type="evidence" value="ECO:0007669"/>
    <property type="project" value="InterPro"/>
</dbReference>
<feature type="binding site" evidence="5">
    <location>
        <position position="308"/>
    </location>
    <ligand>
        <name>S-adenosyl-L-methionine</name>
        <dbReference type="ChEBI" id="CHEBI:59789"/>
    </ligand>
</feature>
<dbReference type="Gene3D" id="3.40.50.150">
    <property type="entry name" value="Vaccinia Virus protein VP39"/>
    <property type="match status" value="1"/>
</dbReference>